<dbReference type="InterPro" id="IPR036526">
    <property type="entry name" value="C-N_Hydrolase_sf"/>
</dbReference>
<evidence type="ECO:0000256" key="2">
    <source>
        <dbReference type="ARBA" id="ARBA00010065"/>
    </source>
</evidence>
<comment type="catalytic activity">
    <reaction evidence="9">
        <text>N-terminal S-1,2-diacyl-sn-glyceryl-L-cysteinyl-[lipoprotein] + a glycerophospholipid = N-acyl-S-1,2-diacyl-sn-glyceryl-L-cysteinyl-[lipoprotein] + a 2-acyl-sn-glycero-3-phospholipid + H(+)</text>
        <dbReference type="Rhea" id="RHEA:48228"/>
        <dbReference type="Rhea" id="RHEA-COMP:14681"/>
        <dbReference type="Rhea" id="RHEA-COMP:14684"/>
        <dbReference type="ChEBI" id="CHEBI:15378"/>
        <dbReference type="ChEBI" id="CHEBI:136912"/>
        <dbReference type="ChEBI" id="CHEBI:140656"/>
        <dbReference type="ChEBI" id="CHEBI:140657"/>
        <dbReference type="ChEBI" id="CHEBI:140660"/>
        <dbReference type="EC" id="2.3.1.269"/>
    </reaction>
</comment>
<evidence type="ECO:0000256" key="8">
    <source>
        <dbReference type="ARBA" id="ARBA00023315"/>
    </source>
</evidence>
<comment type="similarity">
    <text evidence="2 9">Belongs to the CN hydrolase family. Apolipoprotein N-acyltransferase subfamily.</text>
</comment>
<feature type="transmembrane region" description="Helical" evidence="9">
    <location>
        <begin position="155"/>
        <end position="175"/>
    </location>
</feature>
<keyword evidence="3 9" id="KW-1003">Cell membrane</keyword>
<dbReference type="InterPro" id="IPR045378">
    <property type="entry name" value="LNT_N"/>
</dbReference>
<dbReference type="EC" id="2.3.1.269" evidence="9"/>
<proteinExistence type="inferred from homology"/>
<dbReference type="NCBIfam" id="TIGR00546">
    <property type="entry name" value="lnt"/>
    <property type="match status" value="1"/>
</dbReference>
<feature type="transmembrane region" description="Helical" evidence="9">
    <location>
        <begin position="116"/>
        <end position="134"/>
    </location>
</feature>
<dbReference type="PROSITE" id="PS50263">
    <property type="entry name" value="CN_HYDROLASE"/>
    <property type="match status" value="1"/>
</dbReference>
<dbReference type="Proteomes" id="UP000253083">
    <property type="component" value="Unassembled WGS sequence"/>
</dbReference>
<comment type="pathway">
    <text evidence="9">Protein modification; lipoprotein biosynthesis (N-acyl transfer).</text>
</comment>
<name>A0A395JPP8_9GAMM</name>
<evidence type="ECO:0000256" key="9">
    <source>
        <dbReference type="HAMAP-Rule" id="MF_01148"/>
    </source>
</evidence>
<dbReference type="HAMAP" id="MF_01148">
    <property type="entry name" value="Lnt"/>
    <property type="match status" value="1"/>
</dbReference>
<comment type="function">
    <text evidence="9">Catalyzes the phospholipid dependent N-acylation of the N-terminal cysteine of apolipoprotein, the last step in lipoprotein maturation.</text>
</comment>
<comment type="subcellular location">
    <subcellularLocation>
        <location evidence="1 9">Cell membrane</location>
        <topology evidence="1 9">Multi-pass membrane protein</topology>
    </subcellularLocation>
</comment>
<evidence type="ECO:0000313" key="11">
    <source>
        <dbReference type="EMBL" id="RBP50680.1"/>
    </source>
</evidence>
<evidence type="ECO:0000256" key="1">
    <source>
        <dbReference type="ARBA" id="ARBA00004651"/>
    </source>
</evidence>
<dbReference type="PANTHER" id="PTHR38686">
    <property type="entry name" value="APOLIPOPROTEIN N-ACYLTRANSFERASE"/>
    <property type="match status" value="1"/>
</dbReference>
<keyword evidence="8 9" id="KW-0012">Acyltransferase</keyword>
<dbReference type="GO" id="GO:0016410">
    <property type="term" value="F:N-acyltransferase activity"/>
    <property type="evidence" value="ECO:0007669"/>
    <property type="project" value="UniProtKB-UniRule"/>
</dbReference>
<dbReference type="GO" id="GO:0042158">
    <property type="term" value="P:lipoprotein biosynthetic process"/>
    <property type="evidence" value="ECO:0007669"/>
    <property type="project" value="UniProtKB-UniRule"/>
</dbReference>
<dbReference type="PANTHER" id="PTHR38686:SF1">
    <property type="entry name" value="APOLIPOPROTEIN N-ACYLTRANSFERASE"/>
    <property type="match status" value="1"/>
</dbReference>
<keyword evidence="12" id="KW-1185">Reference proteome</keyword>
<evidence type="ECO:0000256" key="5">
    <source>
        <dbReference type="ARBA" id="ARBA00022692"/>
    </source>
</evidence>
<dbReference type="UniPathway" id="UPA00666"/>
<feature type="transmembrane region" description="Helical" evidence="9">
    <location>
        <begin position="84"/>
        <end position="104"/>
    </location>
</feature>
<dbReference type="InParanoid" id="A0A395JPP8"/>
<reference evidence="11 12" key="1">
    <citation type="submission" date="2018-06" db="EMBL/GenBank/DDBJ databases">
        <title>Genomic Encyclopedia of Type Strains, Phase IV (KMG-IV): sequencing the most valuable type-strain genomes for metagenomic binning, comparative biology and taxonomic classification.</title>
        <authorList>
            <person name="Goeker M."/>
        </authorList>
    </citation>
    <scope>NUCLEOTIDE SEQUENCE [LARGE SCALE GENOMIC DNA]</scope>
    <source>
        <strain evidence="11 12">DSM 24032</strain>
    </source>
</reference>
<dbReference type="InterPro" id="IPR003010">
    <property type="entry name" value="C-N_Hydrolase"/>
</dbReference>
<dbReference type="SUPFAM" id="SSF56317">
    <property type="entry name" value="Carbon-nitrogen hydrolase"/>
    <property type="match status" value="1"/>
</dbReference>
<feature type="transmembrane region" description="Helical" evidence="9">
    <location>
        <begin position="187"/>
        <end position="206"/>
    </location>
</feature>
<evidence type="ECO:0000256" key="7">
    <source>
        <dbReference type="ARBA" id="ARBA00023136"/>
    </source>
</evidence>
<evidence type="ECO:0000256" key="4">
    <source>
        <dbReference type="ARBA" id="ARBA00022679"/>
    </source>
</evidence>
<keyword evidence="7 9" id="KW-0472">Membrane</keyword>
<feature type="domain" description="CN hydrolase" evidence="10">
    <location>
        <begin position="224"/>
        <end position="491"/>
    </location>
</feature>
<dbReference type="Pfam" id="PF20154">
    <property type="entry name" value="LNT_N"/>
    <property type="match status" value="1"/>
</dbReference>
<dbReference type="EMBL" id="QNRT01000002">
    <property type="protein sequence ID" value="RBP50680.1"/>
    <property type="molecule type" value="Genomic_DNA"/>
</dbReference>
<keyword evidence="11" id="KW-0449">Lipoprotein</keyword>
<protein>
    <recommendedName>
        <fullName evidence="9">Apolipoprotein N-acyltransferase</fullName>
        <shortName evidence="9">ALP N-acyltransferase</shortName>
        <ecNumber evidence="9">2.3.1.269</ecNumber>
    </recommendedName>
</protein>
<comment type="caution">
    <text evidence="11">The sequence shown here is derived from an EMBL/GenBank/DDBJ whole genome shotgun (WGS) entry which is preliminary data.</text>
</comment>
<feature type="transmembrane region" description="Helical" evidence="9">
    <location>
        <begin position="510"/>
        <end position="529"/>
    </location>
</feature>
<evidence type="ECO:0000256" key="6">
    <source>
        <dbReference type="ARBA" id="ARBA00022989"/>
    </source>
</evidence>
<keyword evidence="6 9" id="KW-1133">Transmembrane helix</keyword>
<feature type="transmembrane region" description="Helical" evidence="9">
    <location>
        <begin position="49"/>
        <end position="72"/>
    </location>
</feature>
<keyword evidence="5 9" id="KW-0812">Transmembrane</keyword>
<organism evidence="11 12">
    <name type="scientific">Arenicella xantha</name>
    <dbReference type="NCBI Taxonomy" id="644221"/>
    <lineage>
        <taxon>Bacteria</taxon>
        <taxon>Pseudomonadati</taxon>
        <taxon>Pseudomonadota</taxon>
        <taxon>Gammaproteobacteria</taxon>
        <taxon>Arenicellales</taxon>
        <taxon>Arenicellaceae</taxon>
        <taxon>Arenicella</taxon>
    </lineage>
</organism>
<dbReference type="InterPro" id="IPR004563">
    <property type="entry name" value="Apolipo_AcylTrfase"/>
</dbReference>
<keyword evidence="4 9" id="KW-0808">Transferase</keyword>
<evidence type="ECO:0000256" key="3">
    <source>
        <dbReference type="ARBA" id="ARBA00022475"/>
    </source>
</evidence>
<dbReference type="GO" id="GO:0005886">
    <property type="term" value="C:plasma membrane"/>
    <property type="evidence" value="ECO:0007669"/>
    <property type="project" value="UniProtKB-SubCell"/>
</dbReference>
<evidence type="ECO:0000313" key="12">
    <source>
        <dbReference type="Proteomes" id="UP000253083"/>
    </source>
</evidence>
<evidence type="ECO:0000259" key="10">
    <source>
        <dbReference type="PROSITE" id="PS50263"/>
    </source>
</evidence>
<dbReference type="Pfam" id="PF00795">
    <property type="entry name" value="CN_hydrolase"/>
    <property type="match status" value="1"/>
</dbReference>
<accession>A0A395JPP8</accession>
<sequence>MWLKQLMLMFIFAALLSAAFIRQSDFFFTWIAFVPLLFALEKASLKRSYLLGLFGGLVAYAMAMYWMVDFIVLSKGLTRLESTLLAFIVWLYCAHQIAAITLIFQWLRRATTVSEFLLFPIIVAAMTVYFPVLFPMKLAETQSDFLPALQATQWVGTHGLDALIALVNIIVFYSIHRFIPLAPRGEAPGKLAWLIAGFIVIVWFSYGHSSYRWWQQETTAWDKLKVGIVQPNETPTLGKTIQHVGYSLSFPPEMHMTERLSELGAKIVVWPEAQPKGYLNHQQVQHAFAARTQDLAVQLIFQDTSQRRNALTGKIESQYNTAIMIDATGSELGQYQKLKRIPFGEYLPWFVGEPASKAAIKRWLGDFLNEIQAGDQFLSFDTESATIIPLICYETTFPAFVGTAVHKSRLERGQTDRPGGLLLGLSNDGWFGSSIQPYQHIMSSTLRAVENRLPLVHVTNNGPSIVVSPSGDRLFESDFRRAAGYLVDVPISNKAQGSFYSQHPALFDRALLALLILICGLALVRSATIQS</sequence>
<dbReference type="AlphaFoldDB" id="A0A395JPP8"/>
<gene>
    <name evidence="9" type="primary">lnt</name>
    <name evidence="11" type="ORF">DFR28_10291</name>
</gene>
<dbReference type="Gene3D" id="3.60.110.10">
    <property type="entry name" value="Carbon-nitrogen hydrolase"/>
    <property type="match status" value="1"/>
</dbReference>